<comment type="caution">
    <text evidence="1">The sequence shown here is derived from an EMBL/GenBank/DDBJ whole genome shotgun (WGS) entry which is preliminary data.</text>
</comment>
<proteinExistence type="predicted"/>
<dbReference type="InterPro" id="IPR029787">
    <property type="entry name" value="Nucleotide_cyclase"/>
</dbReference>
<dbReference type="Proteomes" id="UP000549457">
    <property type="component" value="Unassembled WGS sequence"/>
</dbReference>
<protein>
    <submittedName>
        <fullName evidence="1">Uncharacterized protein</fullName>
    </submittedName>
</protein>
<organism evidence="1 2">
    <name type="scientific">Amaricoccus macauensis</name>
    <dbReference type="NCBI Taxonomy" id="57001"/>
    <lineage>
        <taxon>Bacteria</taxon>
        <taxon>Pseudomonadati</taxon>
        <taxon>Pseudomonadota</taxon>
        <taxon>Alphaproteobacteria</taxon>
        <taxon>Rhodobacterales</taxon>
        <taxon>Paracoccaceae</taxon>
        <taxon>Amaricoccus</taxon>
    </lineage>
</organism>
<name>A0A840SSH1_9RHOB</name>
<evidence type="ECO:0000313" key="2">
    <source>
        <dbReference type="Proteomes" id="UP000549457"/>
    </source>
</evidence>
<evidence type="ECO:0000313" key="1">
    <source>
        <dbReference type="EMBL" id="MBB5222152.1"/>
    </source>
</evidence>
<dbReference type="EMBL" id="JACHFM010000002">
    <property type="protein sequence ID" value="MBB5222152.1"/>
    <property type="molecule type" value="Genomic_DNA"/>
</dbReference>
<reference evidence="1 2" key="1">
    <citation type="submission" date="2020-08" db="EMBL/GenBank/DDBJ databases">
        <title>Genomic Encyclopedia of Type Strains, Phase IV (KMG-IV): sequencing the most valuable type-strain genomes for metagenomic binning, comparative biology and taxonomic classification.</title>
        <authorList>
            <person name="Goeker M."/>
        </authorList>
    </citation>
    <scope>NUCLEOTIDE SEQUENCE [LARGE SCALE GENOMIC DNA]</scope>
    <source>
        <strain evidence="1 2">DSM 101730</strain>
    </source>
</reference>
<dbReference type="RefSeq" id="WP_184148565.1">
    <property type="nucleotide sequence ID" value="NZ_JACHFM010000002.1"/>
</dbReference>
<sequence length="227" mass="24383">MTMQSQSRHDHPEIVVFTGDLVGSSKLSPSDLSEAMRTLDAAAHDMARRLSARDPGALAWEPRFSAFRGDGWQCIGAGPALALRGALLMRAHLGALGRPFDTRISIGIGSGWTTDAPNLSVASGPAFELSGRALDAMKGPQRFAIAWQDPPEGAPLITPIFALCDEISRNWTPKQAEVFKHLLGDRERPNQEALARALGRTQQTIAEHLSGGGDWALQEALRAVEGV</sequence>
<gene>
    <name evidence="1" type="ORF">HNP73_002088</name>
</gene>
<accession>A0A840SSH1</accession>
<dbReference type="SUPFAM" id="SSF55073">
    <property type="entry name" value="Nucleotide cyclase"/>
    <property type="match status" value="1"/>
</dbReference>
<keyword evidence="2" id="KW-1185">Reference proteome</keyword>
<dbReference type="AlphaFoldDB" id="A0A840SSH1"/>